<keyword evidence="7" id="KW-1185">Reference proteome</keyword>
<dbReference type="EMBL" id="BOOR01000007">
    <property type="protein sequence ID" value="GII52727.1"/>
    <property type="molecule type" value="Genomic_DNA"/>
</dbReference>
<proteinExistence type="predicted"/>
<evidence type="ECO:0000259" key="5">
    <source>
        <dbReference type="Pfam" id="PF07687"/>
    </source>
</evidence>
<dbReference type="GO" id="GO:0008233">
    <property type="term" value="F:peptidase activity"/>
    <property type="evidence" value="ECO:0007669"/>
    <property type="project" value="UniProtKB-KW"/>
</dbReference>
<dbReference type="SUPFAM" id="SSF53187">
    <property type="entry name" value="Zn-dependent exopeptidases"/>
    <property type="match status" value="1"/>
</dbReference>
<protein>
    <submittedName>
        <fullName evidence="6">Peptidase M20</fullName>
    </submittedName>
</protein>
<dbReference type="PANTHER" id="PTHR43270">
    <property type="entry name" value="BETA-ALA-HIS DIPEPTIDASE"/>
    <property type="match status" value="1"/>
</dbReference>
<feature type="region of interest" description="Disordered" evidence="4">
    <location>
        <begin position="1"/>
        <end position="24"/>
    </location>
</feature>
<gene>
    <name evidence="6" type="ORF">Pth03_11160</name>
</gene>
<keyword evidence="3" id="KW-0378">Hydrolase</keyword>
<dbReference type="Proteomes" id="UP000605992">
    <property type="component" value="Unassembled WGS sequence"/>
</dbReference>
<keyword evidence="1" id="KW-0645">Protease</keyword>
<dbReference type="Pfam" id="PF01546">
    <property type="entry name" value="Peptidase_M20"/>
    <property type="match status" value="1"/>
</dbReference>
<dbReference type="GO" id="GO:0046872">
    <property type="term" value="F:metal ion binding"/>
    <property type="evidence" value="ECO:0007669"/>
    <property type="project" value="UniProtKB-KW"/>
</dbReference>
<feature type="compositionally biased region" description="Polar residues" evidence="4">
    <location>
        <begin position="1"/>
        <end position="15"/>
    </location>
</feature>
<dbReference type="InterPro" id="IPR051458">
    <property type="entry name" value="Cyt/Met_Dipeptidase"/>
</dbReference>
<name>A0A8J3UWJ1_9ACTN</name>
<evidence type="ECO:0000313" key="6">
    <source>
        <dbReference type="EMBL" id="GII52727.1"/>
    </source>
</evidence>
<comment type="caution">
    <text evidence="6">The sequence shown here is derived from an EMBL/GenBank/DDBJ whole genome shotgun (WGS) entry which is preliminary data.</text>
</comment>
<sequence>MNTRRPTPDLSSPSDPVTPYGNPALSAEQAVVPPMDHEQAREAVSAGWTGEVLGSLSRLVEIPALSPAYDASWEQNGHLRDAVEHVRAWVESRGLPGAKCEIVQLDGRSPLLLVDVPATPGATESGTVLLYGHLDKQPPHGDWSDGLGPWRAVVREGRLYGRGSVDDGYSAYVATTAVEALHAAGGQHARVVLLLETAEESASPDLPAYLEHLAGRLGEVSLVVCLDSGGLDHERLWLTTSLRGFLQATVTVRVLETSVHSGVASGIVPSSFRVMRMLLDRIEDSTTGEIKMPEMNVAIPDDRRAEAEALAALEPRGVAARFPLAEGMRVASDDDVELILNNTWRPALSVIGASGLPDPSVAGAVLRDSTSLRLSLRLPPTVDAEVARAALVRALTTDVPYGAQVEVGDFLTGNGWHAPAHEPWLASALAKVGDRVFGKPARSAGLGGGIPFMELLGRTYPRAQFVVTGAVGSDSNMHVPDEWLNLGFAQRLTVAVAHILDEHARRPAD</sequence>
<dbReference type="AlphaFoldDB" id="A0A8J3UWJ1"/>
<dbReference type="InterPro" id="IPR002933">
    <property type="entry name" value="Peptidase_M20"/>
</dbReference>
<dbReference type="GO" id="GO:0006508">
    <property type="term" value="P:proteolysis"/>
    <property type="evidence" value="ECO:0007669"/>
    <property type="project" value="UniProtKB-KW"/>
</dbReference>
<reference evidence="6" key="1">
    <citation type="submission" date="2021-01" db="EMBL/GenBank/DDBJ databases">
        <title>Whole genome shotgun sequence of Planotetraspora thailandica NBRC 104271.</title>
        <authorList>
            <person name="Komaki H."/>
            <person name="Tamura T."/>
        </authorList>
    </citation>
    <scope>NUCLEOTIDE SEQUENCE</scope>
    <source>
        <strain evidence="6">NBRC 104271</strain>
    </source>
</reference>
<dbReference type="Gene3D" id="3.30.70.360">
    <property type="match status" value="1"/>
</dbReference>
<accession>A0A8J3UWJ1</accession>
<evidence type="ECO:0000313" key="7">
    <source>
        <dbReference type="Proteomes" id="UP000605992"/>
    </source>
</evidence>
<dbReference type="PANTHER" id="PTHR43270:SF4">
    <property type="entry name" value="CARNOSINE DIPEPTIDASE 2, ISOFORM A"/>
    <property type="match status" value="1"/>
</dbReference>
<evidence type="ECO:0000256" key="1">
    <source>
        <dbReference type="ARBA" id="ARBA00022670"/>
    </source>
</evidence>
<dbReference type="Pfam" id="PF07687">
    <property type="entry name" value="M20_dimer"/>
    <property type="match status" value="1"/>
</dbReference>
<dbReference type="RefSeq" id="WP_239118774.1">
    <property type="nucleotide sequence ID" value="NZ_BOOR01000007.1"/>
</dbReference>
<evidence type="ECO:0000256" key="2">
    <source>
        <dbReference type="ARBA" id="ARBA00022723"/>
    </source>
</evidence>
<organism evidence="6 7">
    <name type="scientific">Planotetraspora thailandica</name>
    <dbReference type="NCBI Taxonomy" id="487172"/>
    <lineage>
        <taxon>Bacteria</taxon>
        <taxon>Bacillati</taxon>
        <taxon>Actinomycetota</taxon>
        <taxon>Actinomycetes</taxon>
        <taxon>Streptosporangiales</taxon>
        <taxon>Streptosporangiaceae</taxon>
        <taxon>Planotetraspora</taxon>
    </lineage>
</organism>
<evidence type="ECO:0000256" key="3">
    <source>
        <dbReference type="ARBA" id="ARBA00022801"/>
    </source>
</evidence>
<keyword evidence="2" id="KW-0479">Metal-binding</keyword>
<dbReference type="InterPro" id="IPR011650">
    <property type="entry name" value="Peptidase_M20_dimer"/>
</dbReference>
<feature type="domain" description="Peptidase M20 dimerisation" evidence="5">
    <location>
        <begin position="241"/>
        <end position="398"/>
    </location>
</feature>
<evidence type="ECO:0000256" key="4">
    <source>
        <dbReference type="SAM" id="MobiDB-lite"/>
    </source>
</evidence>
<dbReference type="Gene3D" id="3.40.630.10">
    <property type="entry name" value="Zn peptidases"/>
    <property type="match status" value="1"/>
</dbReference>